<dbReference type="Proteomes" id="UP000006727">
    <property type="component" value="Chromosome 22"/>
</dbReference>
<evidence type="ECO:0000313" key="1">
    <source>
        <dbReference type="EMBL" id="PNR30796.1"/>
    </source>
</evidence>
<keyword evidence="3" id="KW-1185">Reference proteome</keyword>
<reference evidence="1 3" key="2">
    <citation type="journal article" date="2018" name="Plant J.">
        <title>The Physcomitrella patens chromosome-scale assembly reveals moss genome structure and evolution.</title>
        <authorList>
            <person name="Lang D."/>
            <person name="Ullrich K.K."/>
            <person name="Murat F."/>
            <person name="Fuchs J."/>
            <person name="Jenkins J."/>
            <person name="Haas F.B."/>
            <person name="Piednoel M."/>
            <person name="Gundlach H."/>
            <person name="Van Bel M."/>
            <person name="Meyberg R."/>
            <person name="Vives C."/>
            <person name="Morata J."/>
            <person name="Symeonidi A."/>
            <person name="Hiss M."/>
            <person name="Muchero W."/>
            <person name="Kamisugi Y."/>
            <person name="Saleh O."/>
            <person name="Blanc G."/>
            <person name="Decker E.L."/>
            <person name="van Gessel N."/>
            <person name="Grimwood J."/>
            <person name="Hayes R.D."/>
            <person name="Graham S.W."/>
            <person name="Gunter L.E."/>
            <person name="McDaniel S.F."/>
            <person name="Hoernstein S.N.W."/>
            <person name="Larsson A."/>
            <person name="Li F.W."/>
            <person name="Perroud P.F."/>
            <person name="Phillips J."/>
            <person name="Ranjan P."/>
            <person name="Rokshar D.S."/>
            <person name="Rothfels C.J."/>
            <person name="Schneider L."/>
            <person name="Shu S."/>
            <person name="Stevenson D.W."/>
            <person name="Thummler F."/>
            <person name="Tillich M."/>
            <person name="Villarreal Aguilar J.C."/>
            <person name="Widiez T."/>
            <person name="Wong G.K."/>
            <person name="Wymore A."/>
            <person name="Zhang Y."/>
            <person name="Zimmer A.D."/>
            <person name="Quatrano R.S."/>
            <person name="Mayer K.F.X."/>
            <person name="Goodstein D."/>
            <person name="Casacuberta J.M."/>
            <person name="Vandepoele K."/>
            <person name="Reski R."/>
            <person name="Cuming A.C."/>
            <person name="Tuskan G.A."/>
            <person name="Maumus F."/>
            <person name="Salse J."/>
            <person name="Schmutz J."/>
            <person name="Rensing S.A."/>
        </authorList>
    </citation>
    <scope>NUCLEOTIDE SEQUENCE [LARGE SCALE GENOMIC DNA]</scope>
    <source>
        <strain evidence="2 3">cv. Gransden 2004</strain>
    </source>
</reference>
<dbReference type="InParanoid" id="A0A2K1IND6"/>
<organism evidence="1">
    <name type="scientific">Physcomitrium patens</name>
    <name type="common">Spreading-leaved earth moss</name>
    <name type="synonym">Physcomitrella patens</name>
    <dbReference type="NCBI Taxonomy" id="3218"/>
    <lineage>
        <taxon>Eukaryota</taxon>
        <taxon>Viridiplantae</taxon>
        <taxon>Streptophyta</taxon>
        <taxon>Embryophyta</taxon>
        <taxon>Bryophyta</taxon>
        <taxon>Bryophytina</taxon>
        <taxon>Bryopsida</taxon>
        <taxon>Funariidae</taxon>
        <taxon>Funariales</taxon>
        <taxon>Funariaceae</taxon>
        <taxon>Physcomitrium</taxon>
    </lineage>
</organism>
<reference evidence="2" key="3">
    <citation type="submission" date="2020-12" db="UniProtKB">
        <authorList>
            <consortium name="EnsemblPlants"/>
        </authorList>
    </citation>
    <scope>IDENTIFICATION</scope>
</reference>
<protein>
    <submittedName>
        <fullName evidence="1 2">Uncharacterized protein</fullName>
    </submittedName>
</protein>
<sequence>MGALKIRVLRRLTAYSPLIFRGCIGRISGCELQEVRAWLLRWSSLEKMVPVRRDRKIEGNAHYNSAKVCAVVRAI</sequence>
<dbReference type="EMBL" id="ABEU02000022">
    <property type="protein sequence ID" value="PNR30796.1"/>
    <property type="molecule type" value="Genomic_DNA"/>
</dbReference>
<name>A0A2K1IND6_PHYPA</name>
<gene>
    <name evidence="1" type="ORF">PHYPA_027112</name>
</gene>
<evidence type="ECO:0000313" key="2">
    <source>
        <dbReference type="EnsemblPlants" id="PAC:32903334.CDS.1"/>
    </source>
</evidence>
<reference evidence="1 3" key="1">
    <citation type="journal article" date="2008" name="Science">
        <title>The Physcomitrella genome reveals evolutionary insights into the conquest of land by plants.</title>
        <authorList>
            <person name="Rensing S."/>
            <person name="Lang D."/>
            <person name="Zimmer A."/>
            <person name="Terry A."/>
            <person name="Salamov A."/>
            <person name="Shapiro H."/>
            <person name="Nishiyama T."/>
            <person name="Perroud P.-F."/>
            <person name="Lindquist E."/>
            <person name="Kamisugi Y."/>
            <person name="Tanahashi T."/>
            <person name="Sakakibara K."/>
            <person name="Fujita T."/>
            <person name="Oishi K."/>
            <person name="Shin-I T."/>
            <person name="Kuroki Y."/>
            <person name="Toyoda A."/>
            <person name="Suzuki Y."/>
            <person name="Hashimoto A."/>
            <person name="Yamaguchi K."/>
            <person name="Sugano A."/>
            <person name="Kohara Y."/>
            <person name="Fujiyama A."/>
            <person name="Anterola A."/>
            <person name="Aoki S."/>
            <person name="Ashton N."/>
            <person name="Barbazuk W.B."/>
            <person name="Barker E."/>
            <person name="Bennetzen J."/>
            <person name="Bezanilla M."/>
            <person name="Blankenship R."/>
            <person name="Cho S.H."/>
            <person name="Dutcher S."/>
            <person name="Estelle M."/>
            <person name="Fawcett J.A."/>
            <person name="Gundlach H."/>
            <person name="Hanada K."/>
            <person name="Heyl A."/>
            <person name="Hicks K.A."/>
            <person name="Hugh J."/>
            <person name="Lohr M."/>
            <person name="Mayer K."/>
            <person name="Melkozernov A."/>
            <person name="Murata T."/>
            <person name="Nelson D."/>
            <person name="Pils B."/>
            <person name="Prigge M."/>
            <person name="Reiss B."/>
            <person name="Renner T."/>
            <person name="Rombauts S."/>
            <person name="Rushton P."/>
            <person name="Sanderfoot A."/>
            <person name="Schween G."/>
            <person name="Shiu S.-H."/>
            <person name="Stueber K."/>
            <person name="Theodoulou F.L."/>
            <person name="Tu H."/>
            <person name="Van de Peer Y."/>
            <person name="Verrier P.J."/>
            <person name="Waters E."/>
            <person name="Wood A."/>
            <person name="Yang L."/>
            <person name="Cove D."/>
            <person name="Cuming A."/>
            <person name="Hasebe M."/>
            <person name="Lucas S."/>
            <person name="Mishler D.B."/>
            <person name="Reski R."/>
            <person name="Grigoriev I."/>
            <person name="Quatrano R.S."/>
            <person name="Boore J.L."/>
        </authorList>
    </citation>
    <scope>NUCLEOTIDE SEQUENCE [LARGE SCALE GENOMIC DNA]</scope>
    <source>
        <strain evidence="2 3">cv. Gransden 2004</strain>
    </source>
</reference>
<accession>A0A2K1IND6</accession>
<evidence type="ECO:0000313" key="3">
    <source>
        <dbReference type="Proteomes" id="UP000006727"/>
    </source>
</evidence>
<dbReference type="AlphaFoldDB" id="A0A2K1IND6"/>
<dbReference type="EnsemblPlants" id="Pp3c22_13808V3.1">
    <property type="protein sequence ID" value="PAC:32903334.CDS.1"/>
    <property type="gene ID" value="Pp3c22_13808"/>
</dbReference>
<proteinExistence type="predicted"/>
<dbReference type="Gramene" id="Pp3c22_13808V3.1">
    <property type="protein sequence ID" value="PAC:32903334.CDS.1"/>
    <property type="gene ID" value="Pp3c22_13808"/>
</dbReference>